<dbReference type="RefSeq" id="WP_227778005.1">
    <property type="nucleotide sequence ID" value="NZ_BAABKX010000022.1"/>
</dbReference>
<reference evidence="1 2" key="1">
    <citation type="journal article" date="2019" name="Int. J. Syst. Evol. Microbiol.">
        <title>The Global Catalogue of Microorganisms (GCM) 10K type strain sequencing project: providing services to taxonomists for standard genome sequencing and annotation.</title>
        <authorList>
            <consortium name="The Broad Institute Genomics Platform"/>
            <consortium name="The Broad Institute Genome Sequencing Center for Infectious Disease"/>
            <person name="Wu L."/>
            <person name="Ma J."/>
        </authorList>
    </citation>
    <scope>NUCLEOTIDE SEQUENCE [LARGE SCALE GENOMIC DNA]</scope>
    <source>
        <strain evidence="1 2">JCM 17504</strain>
    </source>
</reference>
<dbReference type="GeneID" id="68616362"/>
<keyword evidence="2" id="KW-1185">Reference proteome</keyword>
<evidence type="ECO:0000313" key="1">
    <source>
        <dbReference type="EMBL" id="GAA5062652.1"/>
    </source>
</evidence>
<dbReference type="Proteomes" id="UP001501729">
    <property type="component" value="Unassembled WGS sequence"/>
</dbReference>
<evidence type="ECO:0000313" key="2">
    <source>
        <dbReference type="Proteomes" id="UP001501729"/>
    </source>
</evidence>
<dbReference type="AlphaFoldDB" id="A0AAV3UQR4"/>
<organism evidence="1 2">
    <name type="scientific">Haladaptatus pallidirubidus</name>
    <dbReference type="NCBI Taxonomy" id="1008152"/>
    <lineage>
        <taxon>Archaea</taxon>
        <taxon>Methanobacteriati</taxon>
        <taxon>Methanobacteriota</taxon>
        <taxon>Stenosarchaea group</taxon>
        <taxon>Halobacteria</taxon>
        <taxon>Halobacteriales</taxon>
        <taxon>Haladaptataceae</taxon>
        <taxon>Haladaptatus</taxon>
    </lineage>
</organism>
<sequence>MPTHRHGTQSFIDFMQTYLQDHPTRCRECGNVARAQSEWRMEKRDEDGLHFVHTCPRCGAEYDVFLNLDPEHERNRR</sequence>
<comment type="caution">
    <text evidence="1">The sequence shown here is derived from an EMBL/GenBank/DDBJ whole genome shotgun (WGS) entry which is preliminary data.</text>
</comment>
<accession>A0AAV3UQR4</accession>
<protein>
    <recommendedName>
        <fullName evidence="3">Small CPxCG-related zinc finger protein</fullName>
    </recommendedName>
</protein>
<proteinExistence type="predicted"/>
<dbReference type="EMBL" id="BAABKX010000022">
    <property type="protein sequence ID" value="GAA5062652.1"/>
    <property type="molecule type" value="Genomic_DNA"/>
</dbReference>
<name>A0AAV3UQR4_9EURY</name>
<evidence type="ECO:0008006" key="3">
    <source>
        <dbReference type="Google" id="ProtNLM"/>
    </source>
</evidence>
<gene>
    <name evidence="1" type="ORF">GCM10025751_50280</name>
</gene>